<feature type="domain" description="Terminase large subunit gp17-like C-terminal" evidence="2">
    <location>
        <begin position="321"/>
        <end position="471"/>
    </location>
</feature>
<dbReference type="EMBL" id="JH600068">
    <property type="protein sequence ID" value="EIG53143.1"/>
    <property type="molecule type" value="Genomic_DNA"/>
</dbReference>
<gene>
    <name evidence="3" type="ORF">DesU5LDRAFT_1457</name>
</gene>
<accession>I2Q037</accession>
<protein>
    <submittedName>
        <fullName evidence="3">Phage-related terminase</fullName>
    </submittedName>
</protein>
<evidence type="ECO:0000313" key="3">
    <source>
        <dbReference type="EMBL" id="EIG53143.1"/>
    </source>
</evidence>
<organism evidence="3">
    <name type="scientific">Desulfovibrio sp. U5L</name>
    <dbReference type="NCBI Taxonomy" id="596152"/>
    <lineage>
        <taxon>Bacteria</taxon>
        <taxon>Pseudomonadati</taxon>
        <taxon>Thermodesulfobacteriota</taxon>
        <taxon>Desulfovibrionia</taxon>
        <taxon>Desulfovibrionales</taxon>
        <taxon>Desulfovibrionaceae</taxon>
        <taxon>Desulfovibrio</taxon>
    </lineage>
</organism>
<evidence type="ECO:0000259" key="2">
    <source>
        <dbReference type="Pfam" id="PF17289"/>
    </source>
</evidence>
<dbReference type="InterPro" id="IPR027417">
    <property type="entry name" value="P-loop_NTPase"/>
</dbReference>
<dbReference type="Pfam" id="PF17289">
    <property type="entry name" value="Terminase_6C"/>
    <property type="match status" value="1"/>
</dbReference>
<dbReference type="Gene3D" id="3.30.420.240">
    <property type="match status" value="1"/>
</dbReference>
<dbReference type="STRING" id="596152.DesU5LDRAFT_1457"/>
<evidence type="ECO:0000256" key="1">
    <source>
        <dbReference type="ARBA" id="ARBA00022612"/>
    </source>
</evidence>
<dbReference type="InterPro" id="IPR035421">
    <property type="entry name" value="Terminase_6C"/>
</dbReference>
<reference evidence="3" key="1">
    <citation type="submission" date="2011-11" db="EMBL/GenBank/DDBJ databases">
        <title>Improved High-Quality Draft sequence of Desulfovibrio sp. U5L.</title>
        <authorList>
            <consortium name="US DOE Joint Genome Institute"/>
            <person name="Lucas S."/>
            <person name="Han J."/>
            <person name="Lapidus A."/>
            <person name="Cheng J.-F."/>
            <person name="Goodwin L."/>
            <person name="Pitluck S."/>
            <person name="Peters L."/>
            <person name="Ovchinnikova G."/>
            <person name="Held B."/>
            <person name="Detter J.C."/>
            <person name="Han C."/>
            <person name="Tapia R."/>
            <person name="Land M."/>
            <person name="Hauser L."/>
            <person name="Kyrpides N."/>
            <person name="Ivanova N."/>
            <person name="Pagani I."/>
            <person name="Gabster J."/>
            <person name="Walker C."/>
            <person name="Stolyar S."/>
            <person name="Stahl D."/>
            <person name="Arkin A."/>
            <person name="Dehal P."/>
            <person name="Hazen T."/>
            <person name="Woyke T."/>
        </authorList>
    </citation>
    <scope>NUCLEOTIDE SEQUENCE [LARGE SCALE GENOMIC DNA]</scope>
    <source>
        <strain evidence="3">U5L</strain>
    </source>
</reference>
<sequence length="504" mass="58375">MKSSLTEALEHYKIIIAEAAETEKAEKVDAVCAKLCMEDLFYLLYFGLGRKDVERPWVYARCKEVQESPDGHLDLWAREHFKSTIITYAKTIQDILANPEVTAGLFSHTRPIAKGFLRQIKREFESNERLKRWFPDVLYASPAKESPKWSEDDGIIVKRKGNPKEATVEAWGLVDGQPTGKHFSLMVYDDVVTRESVTSPDMIKKVTDAWELSRNLGAEGGRTRYIGTRYHYNDTYREIMAREAAKPRIYPATVDGKVDGEPVLLSRERVAEKRREQGPYTFGCQMLQNPKADEAQGFLTEWMRFYQPGGTTTGLNLYMLIDPAGEKKKENDYTVIFILGLGSDQNYYVVDCVRDRLNLTERCRKVMDLHRQYRPVAVGYEKYGLQADVEHIEYVQGQENYRFAITQLGGPTPKNDRIRKLIPIYEQGRMYWPTTLYYVDYQRQSSDLVRVFKEQEYKPFPVAVHDDMLDCQARILDQELGAAFPLATTTNRKDRPRQRDWRTA</sequence>
<name>I2Q037_9BACT</name>
<dbReference type="AlphaFoldDB" id="I2Q037"/>
<dbReference type="eggNOG" id="COG5362">
    <property type="taxonomic scope" value="Bacteria"/>
</dbReference>
<dbReference type="HOGENOM" id="CLU_851865_0_0_7"/>
<dbReference type="Gene3D" id="3.40.50.300">
    <property type="entry name" value="P-loop containing nucleotide triphosphate hydrolases"/>
    <property type="match status" value="1"/>
</dbReference>
<proteinExistence type="predicted"/>
<keyword evidence="1" id="KW-1188">Viral release from host cell</keyword>